<gene>
    <name evidence="2" type="ORF">E0F88_18510</name>
</gene>
<dbReference type="GO" id="GO:0000156">
    <property type="term" value="F:phosphorelay response regulator activity"/>
    <property type="evidence" value="ECO:0007669"/>
    <property type="project" value="InterPro"/>
</dbReference>
<dbReference type="RefSeq" id="WP_131959755.1">
    <property type="nucleotide sequence ID" value="NZ_SMFL01000006.1"/>
</dbReference>
<dbReference type="InterPro" id="IPR046947">
    <property type="entry name" value="LytR-like"/>
</dbReference>
<proteinExistence type="predicted"/>
<dbReference type="PANTHER" id="PTHR37299">
    <property type="entry name" value="TRANSCRIPTIONAL REGULATOR-RELATED"/>
    <property type="match status" value="1"/>
</dbReference>
<dbReference type="GO" id="GO:0003677">
    <property type="term" value="F:DNA binding"/>
    <property type="evidence" value="ECO:0007669"/>
    <property type="project" value="InterPro"/>
</dbReference>
<dbReference type="SMART" id="SM00850">
    <property type="entry name" value="LytTR"/>
    <property type="match status" value="1"/>
</dbReference>
<dbReference type="AlphaFoldDB" id="A0A4R5DP25"/>
<dbReference type="Proteomes" id="UP000294850">
    <property type="component" value="Unassembled WGS sequence"/>
</dbReference>
<dbReference type="InterPro" id="IPR007492">
    <property type="entry name" value="LytTR_DNA-bd_dom"/>
</dbReference>
<feature type="domain" description="HTH LytTR-type" evidence="1">
    <location>
        <begin position="1"/>
        <end position="109"/>
    </location>
</feature>
<evidence type="ECO:0000313" key="2">
    <source>
        <dbReference type="EMBL" id="TDE13880.1"/>
    </source>
</evidence>
<dbReference type="Pfam" id="PF04397">
    <property type="entry name" value="LytTR"/>
    <property type="match status" value="1"/>
</dbReference>
<dbReference type="PROSITE" id="PS50930">
    <property type="entry name" value="HTH_LYTTR"/>
    <property type="match status" value="1"/>
</dbReference>
<dbReference type="OrthoDB" id="955285at2"/>
<dbReference type="Gene3D" id="2.40.50.1020">
    <property type="entry name" value="LytTr DNA-binding domain"/>
    <property type="match status" value="1"/>
</dbReference>
<keyword evidence="3" id="KW-1185">Reference proteome</keyword>
<reference evidence="2 3" key="1">
    <citation type="submission" date="2019-03" db="EMBL/GenBank/DDBJ databases">
        <title>Dyadobacter AR-3-6 sp. nov., isolated from arctic soil.</title>
        <authorList>
            <person name="Chaudhary D.K."/>
        </authorList>
    </citation>
    <scope>NUCLEOTIDE SEQUENCE [LARGE SCALE GENOMIC DNA]</scope>
    <source>
        <strain evidence="2 3">AR-3-6</strain>
    </source>
</reference>
<sequence length="113" mass="12724">METTSSIQIGAKLIVNPEDVILLIADGNYTSIHLLSGSRILVPVTLKELEKRFVCCGIFFRTHKSYLVNLHYIIHYDTKSGKALLEMKSKSEIVISRRKKASFVQKLSAITSK</sequence>
<protein>
    <submittedName>
        <fullName evidence="2">LytTR family transcriptional regulator</fullName>
    </submittedName>
</protein>
<organism evidence="2 3">
    <name type="scientific">Dyadobacter psychrotolerans</name>
    <dbReference type="NCBI Taxonomy" id="2541721"/>
    <lineage>
        <taxon>Bacteria</taxon>
        <taxon>Pseudomonadati</taxon>
        <taxon>Bacteroidota</taxon>
        <taxon>Cytophagia</taxon>
        <taxon>Cytophagales</taxon>
        <taxon>Spirosomataceae</taxon>
        <taxon>Dyadobacter</taxon>
    </lineage>
</organism>
<evidence type="ECO:0000259" key="1">
    <source>
        <dbReference type="PROSITE" id="PS50930"/>
    </source>
</evidence>
<comment type="caution">
    <text evidence="2">The sequence shown here is derived from an EMBL/GenBank/DDBJ whole genome shotgun (WGS) entry which is preliminary data.</text>
</comment>
<dbReference type="PANTHER" id="PTHR37299:SF1">
    <property type="entry name" value="STAGE 0 SPORULATION PROTEIN A HOMOLOG"/>
    <property type="match status" value="1"/>
</dbReference>
<name>A0A4R5DP25_9BACT</name>
<accession>A0A4R5DP25</accession>
<dbReference type="EMBL" id="SMFL01000006">
    <property type="protein sequence ID" value="TDE13880.1"/>
    <property type="molecule type" value="Genomic_DNA"/>
</dbReference>
<evidence type="ECO:0000313" key="3">
    <source>
        <dbReference type="Proteomes" id="UP000294850"/>
    </source>
</evidence>